<dbReference type="OrthoDB" id="10470058at2759"/>
<accession>A0A9J5ZMD6</accession>
<gene>
    <name evidence="1" type="ORF">H5410_024575</name>
</gene>
<organism evidence="1 2">
    <name type="scientific">Solanum commersonii</name>
    <name type="common">Commerson's wild potato</name>
    <name type="synonym">Commerson's nightshade</name>
    <dbReference type="NCBI Taxonomy" id="4109"/>
    <lineage>
        <taxon>Eukaryota</taxon>
        <taxon>Viridiplantae</taxon>
        <taxon>Streptophyta</taxon>
        <taxon>Embryophyta</taxon>
        <taxon>Tracheophyta</taxon>
        <taxon>Spermatophyta</taxon>
        <taxon>Magnoliopsida</taxon>
        <taxon>eudicotyledons</taxon>
        <taxon>Gunneridae</taxon>
        <taxon>Pentapetalae</taxon>
        <taxon>asterids</taxon>
        <taxon>lamiids</taxon>
        <taxon>Solanales</taxon>
        <taxon>Solanaceae</taxon>
        <taxon>Solanoideae</taxon>
        <taxon>Solaneae</taxon>
        <taxon>Solanum</taxon>
    </lineage>
</organism>
<name>A0A9J5ZMD6_SOLCO</name>
<comment type="caution">
    <text evidence="1">The sequence shown here is derived from an EMBL/GenBank/DDBJ whole genome shotgun (WGS) entry which is preliminary data.</text>
</comment>
<proteinExistence type="predicted"/>
<protein>
    <submittedName>
        <fullName evidence="1">Uncharacterized protein</fullName>
    </submittedName>
</protein>
<keyword evidence="2" id="KW-1185">Reference proteome</keyword>
<evidence type="ECO:0000313" key="2">
    <source>
        <dbReference type="Proteomes" id="UP000824120"/>
    </source>
</evidence>
<sequence>MPTLDVSRNVQAIPAAVFAVEDWIHHRMKFCPVCKLCIPNVFVNVNKFVSYSRCNSKCLGVSSQDTIIDGIDSLPVGCVNLSGCLMSIESWQCIFRYSISTGLAVIVIGELVKFSFNEIALQFHCSEQKVLMTRRRKGMFLRHVWLVPPLKHTSIKKN</sequence>
<dbReference type="Proteomes" id="UP000824120">
    <property type="component" value="Chromosome 4"/>
</dbReference>
<reference evidence="1 2" key="1">
    <citation type="submission" date="2020-09" db="EMBL/GenBank/DDBJ databases">
        <title>De no assembly of potato wild relative species, Solanum commersonii.</title>
        <authorList>
            <person name="Cho K."/>
        </authorList>
    </citation>
    <scope>NUCLEOTIDE SEQUENCE [LARGE SCALE GENOMIC DNA]</scope>
    <source>
        <strain evidence="1">LZ3.2</strain>
        <tissue evidence="1">Leaf</tissue>
    </source>
</reference>
<evidence type="ECO:0000313" key="1">
    <source>
        <dbReference type="EMBL" id="KAG5613294.1"/>
    </source>
</evidence>
<dbReference type="AlphaFoldDB" id="A0A9J5ZMD6"/>
<dbReference type="EMBL" id="JACXVP010000004">
    <property type="protein sequence ID" value="KAG5613294.1"/>
    <property type="molecule type" value="Genomic_DNA"/>
</dbReference>